<organism evidence="1 2">
    <name type="scientific">Trichogramma kaykai</name>
    <dbReference type="NCBI Taxonomy" id="54128"/>
    <lineage>
        <taxon>Eukaryota</taxon>
        <taxon>Metazoa</taxon>
        <taxon>Ecdysozoa</taxon>
        <taxon>Arthropoda</taxon>
        <taxon>Hexapoda</taxon>
        <taxon>Insecta</taxon>
        <taxon>Pterygota</taxon>
        <taxon>Neoptera</taxon>
        <taxon>Endopterygota</taxon>
        <taxon>Hymenoptera</taxon>
        <taxon>Apocrita</taxon>
        <taxon>Proctotrupomorpha</taxon>
        <taxon>Chalcidoidea</taxon>
        <taxon>Trichogrammatidae</taxon>
        <taxon>Trichogramma</taxon>
    </lineage>
</organism>
<dbReference type="AlphaFoldDB" id="A0ABD2WUI5"/>
<proteinExistence type="predicted"/>
<keyword evidence="2" id="KW-1185">Reference proteome</keyword>
<evidence type="ECO:0008006" key="3">
    <source>
        <dbReference type="Google" id="ProtNLM"/>
    </source>
</evidence>
<gene>
    <name evidence="1" type="ORF">TKK_009672</name>
</gene>
<comment type="caution">
    <text evidence="1">The sequence shown here is derived from an EMBL/GenBank/DDBJ whole genome shotgun (WGS) entry which is preliminary data.</text>
</comment>
<evidence type="ECO:0000313" key="1">
    <source>
        <dbReference type="EMBL" id="KAL3396515.1"/>
    </source>
</evidence>
<dbReference type="Proteomes" id="UP001627154">
    <property type="component" value="Unassembled WGS sequence"/>
</dbReference>
<sequence length="112" mass="13201">MTDTSDAIICFPVKAMIPDRTKSNFTNQRLWCNQLKYYWVYSITKGLRNCWTIEIHVDLKNWALTSVYEVKKRFSLARDSIFIIQDAVFPLYSTLLARVNEFRSDYDSKVCA</sequence>
<dbReference type="EMBL" id="JBJJXI010000071">
    <property type="protein sequence ID" value="KAL3396515.1"/>
    <property type="molecule type" value="Genomic_DNA"/>
</dbReference>
<protein>
    <recommendedName>
        <fullName evidence="3">DDE Tnp4 domain-containing protein</fullName>
    </recommendedName>
</protein>
<reference evidence="1 2" key="1">
    <citation type="journal article" date="2024" name="bioRxiv">
        <title>A reference genome for Trichogramma kaykai: A tiny desert-dwelling parasitoid wasp with competing sex-ratio distorters.</title>
        <authorList>
            <person name="Culotta J."/>
            <person name="Lindsey A.R."/>
        </authorList>
    </citation>
    <scope>NUCLEOTIDE SEQUENCE [LARGE SCALE GENOMIC DNA]</scope>
    <source>
        <strain evidence="1 2">KSX58</strain>
    </source>
</reference>
<evidence type="ECO:0000313" key="2">
    <source>
        <dbReference type="Proteomes" id="UP001627154"/>
    </source>
</evidence>
<accession>A0ABD2WUI5</accession>
<name>A0ABD2WUI5_9HYME</name>